<dbReference type="Pfam" id="PF14126">
    <property type="entry name" value="DUF4293"/>
    <property type="match status" value="1"/>
</dbReference>
<dbReference type="InterPro" id="IPR025635">
    <property type="entry name" value="DUF4293"/>
</dbReference>
<accession>A0A4Q9Z293</accession>
<protein>
    <submittedName>
        <fullName evidence="2">DUF4293 family protein</fullName>
    </submittedName>
</protein>
<feature type="transmembrane region" description="Helical" evidence="1">
    <location>
        <begin position="6"/>
        <end position="22"/>
    </location>
</feature>
<keyword evidence="1" id="KW-0812">Transmembrane</keyword>
<gene>
    <name evidence="2" type="ORF">EZL74_05510</name>
</gene>
<feature type="transmembrane region" description="Helical" evidence="1">
    <location>
        <begin position="105"/>
        <end position="124"/>
    </location>
</feature>
<proteinExistence type="predicted"/>
<keyword evidence="1" id="KW-0472">Membrane</keyword>
<name>A0A4Q9Z293_9FLAO</name>
<evidence type="ECO:0000256" key="1">
    <source>
        <dbReference type="SAM" id="Phobius"/>
    </source>
</evidence>
<keyword evidence="1" id="KW-1133">Transmembrane helix</keyword>
<dbReference type="AlphaFoldDB" id="A0A4Q9Z293"/>
<dbReference type="Proteomes" id="UP000293300">
    <property type="component" value="Unassembled WGS sequence"/>
</dbReference>
<evidence type="ECO:0000313" key="2">
    <source>
        <dbReference type="EMBL" id="TBX70202.1"/>
    </source>
</evidence>
<keyword evidence="3" id="KW-1185">Reference proteome</keyword>
<reference evidence="2 3" key="1">
    <citation type="submission" date="2019-02" db="EMBL/GenBank/DDBJ databases">
        <title>Flavobacterium sp. RD-2-33 isolated from forest soil.</title>
        <authorList>
            <person name="Chaudhary D.K."/>
        </authorList>
    </citation>
    <scope>NUCLEOTIDE SEQUENCE [LARGE SCALE GENOMIC DNA]</scope>
    <source>
        <strain evidence="2 3">RD-2-33</strain>
    </source>
</reference>
<comment type="caution">
    <text evidence="2">The sequence shown here is derived from an EMBL/GenBank/DDBJ whole genome shotgun (WGS) entry which is preliminary data.</text>
</comment>
<sequence>MKYLRIYHAIIQIIFNHAIVFFKKKLYFCPTFFKTMFRKQTYFLLVCLLLTGVFPFIFPLWKDAEGKPFYFMMDIAYVALFGLSATLSLLSILSHAKRQQQFVMGRLNIILNLILLGLFVYRTLNLSGEAATVSEKGIGMFLPIFSIVFLVLANKAIKKDEDLVKSVDRLR</sequence>
<feature type="transmembrane region" description="Helical" evidence="1">
    <location>
        <begin position="136"/>
        <end position="153"/>
    </location>
</feature>
<dbReference type="EMBL" id="SJPE01000004">
    <property type="protein sequence ID" value="TBX70202.1"/>
    <property type="molecule type" value="Genomic_DNA"/>
</dbReference>
<feature type="transmembrane region" description="Helical" evidence="1">
    <location>
        <begin position="42"/>
        <end position="61"/>
    </location>
</feature>
<evidence type="ECO:0000313" key="3">
    <source>
        <dbReference type="Proteomes" id="UP000293300"/>
    </source>
</evidence>
<organism evidence="2 3">
    <name type="scientific">Flavobacterium silvisoli</name>
    <dbReference type="NCBI Taxonomy" id="2529433"/>
    <lineage>
        <taxon>Bacteria</taxon>
        <taxon>Pseudomonadati</taxon>
        <taxon>Bacteroidota</taxon>
        <taxon>Flavobacteriia</taxon>
        <taxon>Flavobacteriales</taxon>
        <taxon>Flavobacteriaceae</taxon>
        <taxon>Flavobacterium</taxon>
    </lineage>
</organism>
<dbReference type="OrthoDB" id="594989at2"/>
<feature type="transmembrane region" description="Helical" evidence="1">
    <location>
        <begin position="73"/>
        <end position="93"/>
    </location>
</feature>